<reference evidence="4 5" key="1">
    <citation type="journal article" date="2013" name="Genome Announc.">
        <title>Whole-Genome Sequences of Four Clinical Isolates of Mycobacterium tuberculosis from Tamil Nadu, South India.</title>
        <authorList>
            <person name="Narayanan S."/>
            <person name="Deshpande U."/>
        </authorList>
    </citation>
    <scope>NUCLEOTIDE SEQUENCE [LARGE SCALE GENOMIC DNA]</scope>
    <source>
        <strain evidence="4 5">CAS/NITR204</strain>
    </source>
</reference>
<dbReference type="Gene3D" id="3.40.50.1820">
    <property type="entry name" value="alpha/beta hydrolase"/>
    <property type="match status" value="1"/>
</dbReference>
<feature type="coiled-coil region" evidence="1">
    <location>
        <begin position="155"/>
        <end position="182"/>
    </location>
</feature>
<dbReference type="SUPFAM" id="SSF53474">
    <property type="entry name" value="alpha/beta-Hydrolases"/>
    <property type="match status" value="1"/>
</dbReference>
<organism evidence="4 5">
    <name type="scientific">Mycobacterium tuberculosis CAS/NITR204</name>
    <dbReference type="NCBI Taxonomy" id="1310114"/>
    <lineage>
        <taxon>Bacteria</taxon>
        <taxon>Bacillati</taxon>
        <taxon>Actinomycetota</taxon>
        <taxon>Actinomycetes</taxon>
        <taxon>Mycobacteriales</taxon>
        <taxon>Mycobacteriaceae</taxon>
        <taxon>Mycobacterium</taxon>
        <taxon>Mycobacterium tuberculosis complex</taxon>
    </lineage>
</organism>
<dbReference type="Pfam" id="PF06259">
    <property type="entry name" value="Abhydrolase_8"/>
    <property type="match status" value="1"/>
</dbReference>
<evidence type="ECO:0000313" key="5">
    <source>
        <dbReference type="Proteomes" id="UP000013548"/>
    </source>
</evidence>
<dbReference type="AlphaFoldDB" id="R4M955"/>
<dbReference type="BioCyc" id="MTUB1310114:G13A2-2818-MONOMER"/>
<evidence type="ECO:0000259" key="3">
    <source>
        <dbReference type="Pfam" id="PF06259"/>
    </source>
</evidence>
<keyword evidence="1" id="KW-0175">Coiled coil</keyword>
<dbReference type="Proteomes" id="UP000013548">
    <property type="component" value="Chromosome"/>
</dbReference>
<evidence type="ECO:0000256" key="2">
    <source>
        <dbReference type="SAM" id="MobiDB-lite"/>
    </source>
</evidence>
<gene>
    <name evidence="4" type="ORF">J113_19395</name>
</gene>
<dbReference type="HOGENOM" id="CLU_025057_1_0_11"/>
<proteinExistence type="predicted"/>
<evidence type="ECO:0000256" key="1">
    <source>
        <dbReference type="SAM" id="Coils"/>
    </source>
</evidence>
<protein>
    <recommendedName>
        <fullName evidence="3">DUF1023 domain-containing protein</fullName>
    </recommendedName>
</protein>
<feature type="domain" description="DUF1023" evidence="3">
    <location>
        <begin position="240"/>
        <end position="428"/>
    </location>
</feature>
<dbReference type="KEGG" id="mtuc:J113_19395"/>
<dbReference type="ESTHER" id="myctu-p71654">
    <property type="family name" value="Duf_1023"/>
</dbReference>
<feature type="region of interest" description="Disordered" evidence="2">
    <location>
        <begin position="127"/>
        <end position="147"/>
    </location>
</feature>
<accession>R4M955</accession>
<name>R4M955_MYCTX</name>
<dbReference type="InterPro" id="IPR010427">
    <property type="entry name" value="DUF1023"/>
</dbReference>
<dbReference type="EMBL" id="CP005386">
    <property type="protein sequence ID" value="AGL28239.1"/>
    <property type="molecule type" value="Genomic_DNA"/>
</dbReference>
<evidence type="ECO:0000313" key="4">
    <source>
        <dbReference type="EMBL" id="AGL28239.1"/>
    </source>
</evidence>
<sequence>MAALSIFANSGGKTAEAAAHHNAGIRRDLDAHGNEALAVARAADRAADGIVKVQSELAALRHAAAAAELVDALINRVVPIPGLRSTEAQWARTLAKQTELQAELDAIMAEANAVDEELASAVNMADGDAPIPADSGPPVGPEGLTPTQLASDANEERLREERARLQAHLERLQAEYDQLSVRAARDYHNGILDGDAVGRLAALTDELSAARGRLGELDAVDEALSRAPETYLTQLQIPEDPNQQVLAAVAVGNPDTAANVSVTVPGVGSTTRGALPGMVTEARDLRSEVIRQLNAAGKPASVATIAWMGYHPPPNPLDTGSAGDLWQTMTDGQAHAGAADLSRYLQQVRANNPSGHLTVLGHSYGSLTASLALQDLDAQSAHPVNDVVFYGSPGLELYSPAQLGLDHGHAYVMQAPHDLITNLVAPLAPLHGWGLDPYLTPGFTELSSQAGFDPGGIWRDGVYAHGDYPRSFLDAAGQPQLRMSGYNLAAIAAGLPDNTVGPPLLPPILGGGMPAAPGPALRGGR</sequence>
<dbReference type="PATRIC" id="fig|1310114.3.peg.4088"/>
<dbReference type="InterPro" id="IPR029058">
    <property type="entry name" value="AB_hydrolase_fold"/>
</dbReference>